<dbReference type="Gene3D" id="2.20.25.10">
    <property type="match status" value="1"/>
</dbReference>
<sequence>MDLLACPLDKDWPLELEIIEQEKEVEHISPPNVNSKTGVVCNFYCYFKKFYLIDVNDEGVEVEKSLDSINKNVTAKDCKECFQIEIQKGRLLCSKDDNHIYEIKEGIPVMLTSEQLEEIYGKKK</sequence>
<organism evidence="1">
    <name type="scientific">marine sediment metagenome</name>
    <dbReference type="NCBI Taxonomy" id="412755"/>
    <lineage>
        <taxon>unclassified sequences</taxon>
        <taxon>metagenomes</taxon>
        <taxon>ecological metagenomes</taxon>
    </lineage>
</organism>
<dbReference type="Pfam" id="PF03966">
    <property type="entry name" value="Trm112p"/>
    <property type="match status" value="1"/>
</dbReference>
<evidence type="ECO:0000313" key="1">
    <source>
        <dbReference type="EMBL" id="GAH45585.1"/>
    </source>
</evidence>
<reference evidence="1" key="1">
    <citation type="journal article" date="2014" name="Front. Microbiol.">
        <title>High frequency of phylogenetically diverse reductive dehalogenase-homologous genes in deep subseafloor sedimentary metagenomes.</title>
        <authorList>
            <person name="Kawai M."/>
            <person name="Futagami T."/>
            <person name="Toyoda A."/>
            <person name="Takaki Y."/>
            <person name="Nishi S."/>
            <person name="Hori S."/>
            <person name="Arai W."/>
            <person name="Tsubouchi T."/>
            <person name="Morono Y."/>
            <person name="Uchiyama I."/>
            <person name="Ito T."/>
            <person name="Fujiyama A."/>
            <person name="Inagaki F."/>
            <person name="Takami H."/>
        </authorList>
    </citation>
    <scope>NUCLEOTIDE SEQUENCE</scope>
    <source>
        <strain evidence="1">Expedition CK06-06</strain>
    </source>
</reference>
<accession>X1GL79</accession>
<protein>
    <recommendedName>
        <fullName evidence="2">Trm112 family protein</fullName>
    </recommendedName>
</protein>
<comment type="caution">
    <text evidence="1">The sequence shown here is derived from an EMBL/GenBank/DDBJ whole genome shotgun (WGS) entry which is preliminary data.</text>
</comment>
<dbReference type="InterPro" id="IPR005651">
    <property type="entry name" value="Trm112-like"/>
</dbReference>
<dbReference type="AlphaFoldDB" id="X1GL79"/>
<name>X1GL79_9ZZZZ</name>
<proteinExistence type="predicted"/>
<evidence type="ECO:0008006" key="2">
    <source>
        <dbReference type="Google" id="ProtNLM"/>
    </source>
</evidence>
<dbReference type="EMBL" id="BARU01007483">
    <property type="protein sequence ID" value="GAH45585.1"/>
    <property type="molecule type" value="Genomic_DNA"/>
</dbReference>
<dbReference type="SUPFAM" id="SSF158997">
    <property type="entry name" value="Trm112p-like"/>
    <property type="match status" value="1"/>
</dbReference>
<gene>
    <name evidence="1" type="ORF">S03H2_14740</name>
</gene>